<dbReference type="EMBL" id="CP104145">
    <property type="protein sequence ID" value="UWU19328.1"/>
    <property type="molecule type" value="Genomic_DNA"/>
</dbReference>
<dbReference type="Gene3D" id="3.40.50.720">
    <property type="entry name" value="NAD(P)-binding Rossmann-like Domain"/>
    <property type="match status" value="1"/>
</dbReference>
<dbReference type="Proteomes" id="UP001060123">
    <property type="component" value="Plasmid pWSM1592_2"/>
</dbReference>
<dbReference type="InterPro" id="IPR046346">
    <property type="entry name" value="Aminoacid_DH-like_N_sf"/>
</dbReference>
<organism evidence="5 6">
    <name type="scientific">Rhizobium sullae</name>
    <name type="common">Rhizobium hedysari</name>
    <dbReference type="NCBI Taxonomy" id="50338"/>
    <lineage>
        <taxon>Bacteria</taxon>
        <taxon>Pseudomonadati</taxon>
        <taxon>Pseudomonadota</taxon>
        <taxon>Alphaproteobacteria</taxon>
        <taxon>Hyphomicrobiales</taxon>
        <taxon>Rhizobiaceae</taxon>
        <taxon>Rhizobium/Agrobacterium group</taxon>
        <taxon>Rhizobium</taxon>
    </lineage>
</organism>
<dbReference type="SUPFAM" id="SSF51735">
    <property type="entry name" value="NAD(P)-binding Rossmann-fold domains"/>
    <property type="match status" value="1"/>
</dbReference>
<evidence type="ECO:0000259" key="4">
    <source>
        <dbReference type="Pfam" id="PF08501"/>
    </source>
</evidence>
<keyword evidence="5" id="KW-0614">Plasmid</keyword>
<dbReference type="Gene3D" id="3.40.50.10860">
    <property type="entry name" value="Leucine Dehydrogenase, chain A, domain 1"/>
    <property type="match status" value="1"/>
</dbReference>
<dbReference type="InterPro" id="IPR022893">
    <property type="entry name" value="Shikimate_DH_fam"/>
</dbReference>
<dbReference type="PANTHER" id="PTHR21089">
    <property type="entry name" value="SHIKIMATE DEHYDROGENASE"/>
    <property type="match status" value="1"/>
</dbReference>
<dbReference type="InterPro" id="IPR036291">
    <property type="entry name" value="NAD(P)-bd_dom_sf"/>
</dbReference>
<keyword evidence="6" id="KW-1185">Reference proteome</keyword>
<gene>
    <name evidence="5" type="ORF">N2599_34380</name>
</gene>
<keyword evidence="3" id="KW-0057">Aromatic amino acid biosynthesis</keyword>
<reference evidence="5" key="1">
    <citation type="submission" date="2022-09" db="EMBL/GenBank/DDBJ databases">
        <title>Australian commercial rhizobial inoculants.</title>
        <authorList>
            <person name="Kohlmeier M.G."/>
            <person name="O'Hara G.W."/>
            <person name="Colombi E."/>
            <person name="Ramsay J.P."/>
            <person name="Terpolilli J."/>
        </authorList>
    </citation>
    <scope>NUCLEOTIDE SEQUENCE</scope>
    <source>
        <strain evidence="5">WSM1592</strain>
        <plasmid evidence="5">pWSM1592_2</plasmid>
    </source>
</reference>
<evidence type="ECO:0000256" key="1">
    <source>
        <dbReference type="ARBA" id="ARBA00004871"/>
    </source>
</evidence>
<evidence type="ECO:0000313" key="6">
    <source>
        <dbReference type="Proteomes" id="UP001060123"/>
    </source>
</evidence>
<dbReference type="Pfam" id="PF08501">
    <property type="entry name" value="Shikimate_dh_N"/>
    <property type="match status" value="1"/>
</dbReference>
<sequence length="275" mass="29167">MTQPFYISGATRIYPIIGDPIAQVKSPAGMTAAFVEAGLNAVVVPIQTSVDDVDDFIRTAGRTKNIDGIIVTIPHKFVSLTHCATATERARIVGSINVLSRNADGTWHGEMFDGLGMLGGIRSQGGDPVGKKTLLVGAGGAGRAIAQALLDADVSELAIFDVDAKRREELITRLQEFYGDRVKAGSSDPTGFELVVNATPMGMRPEDPFPVQVEKLSPEAFAACVITAPAVSPWIEAARKKGCRTSVGIDMYKAEQNLMLKFFLQALGNASTASA</sequence>
<dbReference type="InterPro" id="IPR013708">
    <property type="entry name" value="Shikimate_DH-bd_N"/>
</dbReference>
<feature type="domain" description="Shikimate dehydrogenase substrate binding N-terminal" evidence="4">
    <location>
        <begin position="16"/>
        <end position="99"/>
    </location>
</feature>
<geneLocation type="plasmid" evidence="5 6">
    <name>pWSM1592_2</name>
</geneLocation>
<protein>
    <submittedName>
        <fullName evidence="5">Shikimate dehydrogenase</fullName>
    </submittedName>
</protein>
<dbReference type="RefSeq" id="WP_027513124.1">
    <property type="nucleotide sequence ID" value="NZ_CP104145.1"/>
</dbReference>
<name>A0ABY5XZP6_RHISU</name>
<keyword evidence="3" id="KW-0028">Amino-acid biosynthesis</keyword>
<comment type="pathway">
    <text evidence="1">Metabolic intermediate biosynthesis; chorismate biosynthesis; chorismate from D-erythrose 4-phosphate and phosphoenolpyruvate: step 4/7.</text>
</comment>
<keyword evidence="2" id="KW-0560">Oxidoreductase</keyword>
<proteinExistence type="predicted"/>
<evidence type="ECO:0000313" key="5">
    <source>
        <dbReference type="EMBL" id="UWU19328.1"/>
    </source>
</evidence>
<accession>A0ABY5XZP6</accession>
<evidence type="ECO:0000256" key="2">
    <source>
        <dbReference type="ARBA" id="ARBA00023002"/>
    </source>
</evidence>
<dbReference type="SUPFAM" id="SSF53223">
    <property type="entry name" value="Aminoacid dehydrogenase-like, N-terminal domain"/>
    <property type="match status" value="1"/>
</dbReference>
<dbReference type="PANTHER" id="PTHR21089:SF1">
    <property type="entry name" value="BIFUNCTIONAL 3-DEHYDROQUINATE DEHYDRATASE_SHIKIMATE DEHYDROGENASE, CHLOROPLASTIC"/>
    <property type="match status" value="1"/>
</dbReference>
<evidence type="ECO:0000256" key="3">
    <source>
        <dbReference type="ARBA" id="ARBA00023141"/>
    </source>
</evidence>